<dbReference type="EMBL" id="JACJVP010000011">
    <property type="protein sequence ID" value="MBB6670793.1"/>
    <property type="molecule type" value="Genomic_DNA"/>
</dbReference>
<dbReference type="Proteomes" id="UP000547209">
    <property type="component" value="Unassembled WGS sequence"/>
</dbReference>
<feature type="domain" description="Transposase DDE" evidence="1">
    <location>
        <begin position="13"/>
        <end position="85"/>
    </location>
</feature>
<dbReference type="AlphaFoldDB" id="A0A7X0VF10"/>
<sequence length="90" mass="10351">MPSQRRLLQRRKTYSVSIKSGEHAEQMAFQESESFKEKAKERYKIEAKNSELKHRYGYDVAESSGLLGMQLQGAMALFAVNLKRILKIAD</sequence>
<accession>A0A7X0VF10</accession>
<evidence type="ECO:0000259" key="1">
    <source>
        <dbReference type="Pfam" id="PF13751"/>
    </source>
</evidence>
<dbReference type="RefSeq" id="WP_185142275.1">
    <property type="nucleotide sequence ID" value="NZ_JACJVP010000011.1"/>
</dbReference>
<evidence type="ECO:0000313" key="3">
    <source>
        <dbReference type="Proteomes" id="UP000547209"/>
    </source>
</evidence>
<dbReference type="InterPro" id="IPR025668">
    <property type="entry name" value="Tnp_DDE_dom"/>
</dbReference>
<dbReference type="Pfam" id="PF13751">
    <property type="entry name" value="DDE_Tnp_1_6"/>
    <property type="match status" value="1"/>
</dbReference>
<name>A0A7X0VF10_9BACL</name>
<gene>
    <name evidence="2" type="ORF">H7C19_08845</name>
</gene>
<organism evidence="2 3">
    <name type="scientific">Cohnella nanjingensis</name>
    <dbReference type="NCBI Taxonomy" id="1387779"/>
    <lineage>
        <taxon>Bacteria</taxon>
        <taxon>Bacillati</taxon>
        <taxon>Bacillota</taxon>
        <taxon>Bacilli</taxon>
        <taxon>Bacillales</taxon>
        <taxon>Paenibacillaceae</taxon>
        <taxon>Cohnella</taxon>
    </lineage>
</organism>
<protein>
    <submittedName>
        <fullName evidence="2">Transposase</fullName>
    </submittedName>
</protein>
<proteinExistence type="predicted"/>
<keyword evidence="3" id="KW-1185">Reference proteome</keyword>
<evidence type="ECO:0000313" key="2">
    <source>
        <dbReference type="EMBL" id="MBB6670793.1"/>
    </source>
</evidence>
<comment type="caution">
    <text evidence="2">The sequence shown here is derived from an EMBL/GenBank/DDBJ whole genome shotgun (WGS) entry which is preliminary data.</text>
</comment>
<reference evidence="2 3" key="1">
    <citation type="submission" date="2020-08" db="EMBL/GenBank/DDBJ databases">
        <title>Cohnella phylogeny.</title>
        <authorList>
            <person name="Dunlap C."/>
        </authorList>
    </citation>
    <scope>NUCLEOTIDE SEQUENCE [LARGE SCALE GENOMIC DNA]</scope>
    <source>
        <strain evidence="2 3">DSM 28246</strain>
    </source>
</reference>